<accession>A0A9W6XLH2</accession>
<dbReference type="AlphaFoldDB" id="A0A9W6XLH2"/>
<feature type="coiled-coil region" evidence="1">
    <location>
        <begin position="118"/>
        <end position="152"/>
    </location>
</feature>
<dbReference type="Proteomes" id="UP001165083">
    <property type="component" value="Unassembled WGS sequence"/>
</dbReference>
<keyword evidence="1" id="KW-0175">Coiled coil</keyword>
<dbReference type="OrthoDB" id="106440at2759"/>
<sequence>MAWGALYPPNCNHLSDQVIGSVTETASRRSHVFDVNEDRSRADDQDSNEHIYPNSECFSRPSTHVRTTSRRETTCDQPRKKVGRCSENMFGPGLSETKAEQILAIHRERRRLIQQRYRQKIRNRANTVEVVVERLQNEVSLLKKTYDRLTEDIPTKNTPWSVIAEYFRLFSNGLKSVPTTVGRQCFETNKHQQFLSNTMAPDVLVKSGRGVDAILEIWKAISRRQDGLETSLVRLEHGEQDLLLASTKCTFTLTHSLLLHEFPHIFDEEGELLPVAAKLLDKKIVLPSSVRFVWDEATGSMTSVIGKPFKNEMVAPLLKVLGNLEDVAWVLGISDVPAEQ</sequence>
<proteinExistence type="predicted"/>
<evidence type="ECO:0000313" key="2">
    <source>
        <dbReference type="EMBL" id="GMF40959.1"/>
    </source>
</evidence>
<comment type="caution">
    <text evidence="2">The sequence shown here is derived from an EMBL/GenBank/DDBJ whole genome shotgun (WGS) entry which is preliminary data.</text>
</comment>
<protein>
    <submittedName>
        <fullName evidence="2">Unnamed protein product</fullName>
    </submittedName>
</protein>
<keyword evidence="3" id="KW-1185">Reference proteome</keyword>
<evidence type="ECO:0000256" key="1">
    <source>
        <dbReference type="SAM" id="Coils"/>
    </source>
</evidence>
<dbReference type="CDD" id="cd14686">
    <property type="entry name" value="bZIP"/>
    <property type="match status" value="1"/>
</dbReference>
<reference evidence="2" key="1">
    <citation type="submission" date="2023-04" db="EMBL/GenBank/DDBJ databases">
        <title>Phytophthora lilii NBRC 32176.</title>
        <authorList>
            <person name="Ichikawa N."/>
            <person name="Sato H."/>
            <person name="Tonouchi N."/>
        </authorList>
    </citation>
    <scope>NUCLEOTIDE SEQUENCE</scope>
    <source>
        <strain evidence="2">NBRC 32176</strain>
    </source>
</reference>
<evidence type="ECO:0000313" key="3">
    <source>
        <dbReference type="Proteomes" id="UP001165083"/>
    </source>
</evidence>
<dbReference type="EMBL" id="BSXW01002121">
    <property type="protein sequence ID" value="GMF40959.1"/>
    <property type="molecule type" value="Genomic_DNA"/>
</dbReference>
<gene>
    <name evidence="2" type="ORF">Plil01_001661200</name>
</gene>
<organism evidence="2 3">
    <name type="scientific">Phytophthora lilii</name>
    <dbReference type="NCBI Taxonomy" id="2077276"/>
    <lineage>
        <taxon>Eukaryota</taxon>
        <taxon>Sar</taxon>
        <taxon>Stramenopiles</taxon>
        <taxon>Oomycota</taxon>
        <taxon>Peronosporomycetes</taxon>
        <taxon>Peronosporales</taxon>
        <taxon>Peronosporaceae</taxon>
        <taxon>Phytophthora</taxon>
    </lineage>
</organism>
<name>A0A9W6XLH2_9STRA</name>